<dbReference type="Pfam" id="PF13472">
    <property type="entry name" value="Lipase_GDSL_2"/>
    <property type="match status" value="1"/>
</dbReference>
<proteinExistence type="predicted"/>
<accession>A0A4S4KAV6</accession>
<dbReference type="InterPro" id="IPR045136">
    <property type="entry name" value="Iah1-like"/>
</dbReference>
<organism evidence="2 3">
    <name type="scientific">Hermanssonia centrifuga</name>
    <dbReference type="NCBI Taxonomy" id="98765"/>
    <lineage>
        <taxon>Eukaryota</taxon>
        <taxon>Fungi</taxon>
        <taxon>Dikarya</taxon>
        <taxon>Basidiomycota</taxon>
        <taxon>Agaricomycotina</taxon>
        <taxon>Agaricomycetes</taxon>
        <taxon>Polyporales</taxon>
        <taxon>Meruliaceae</taxon>
        <taxon>Hermanssonia</taxon>
    </lineage>
</organism>
<dbReference type="InterPro" id="IPR036514">
    <property type="entry name" value="SGNH_hydro_sf"/>
</dbReference>
<dbReference type="PANTHER" id="PTHR14209:SF19">
    <property type="entry name" value="ISOAMYL ACETATE-HYDROLYZING ESTERASE 1 HOMOLOG"/>
    <property type="match status" value="1"/>
</dbReference>
<gene>
    <name evidence="2" type="ORF">EW026_g6547</name>
</gene>
<reference evidence="2 3" key="1">
    <citation type="submission" date="2019-02" db="EMBL/GenBank/DDBJ databases">
        <title>Genome sequencing of the rare red list fungi Phlebia centrifuga.</title>
        <authorList>
            <person name="Buettner E."/>
            <person name="Kellner H."/>
        </authorList>
    </citation>
    <scope>NUCLEOTIDE SEQUENCE [LARGE SCALE GENOMIC DNA]</scope>
    <source>
        <strain evidence="2 3">DSM 108282</strain>
    </source>
</reference>
<dbReference type="Gene3D" id="3.40.50.1110">
    <property type="entry name" value="SGNH hydrolase"/>
    <property type="match status" value="1"/>
</dbReference>
<dbReference type="AlphaFoldDB" id="A0A4S4KAV6"/>
<dbReference type="Proteomes" id="UP000309038">
    <property type="component" value="Unassembled WGS sequence"/>
</dbReference>
<dbReference type="SUPFAM" id="SSF52266">
    <property type="entry name" value="SGNH hydrolase"/>
    <property type="match status" value="1"/>
</dbReference>
<dbReference type="InterPro" id="IPR013830">
    <property type="entry name" value="SGNH_hydro"/>
</dbReference>
<sequence>MAAYVQDAIVLLGDSLTQGANAPYGFSQQLAYTYNRQLDVINRGFGGYNTAWAIPVFEQCLTKRDQRQNAPKVRLLTIWFGANDACLPGFRQHVPLDLFSENLTKLIHMVSSAKSEYYSPETRVILLTPPPVNTNQRGNDRDFETTSKYADAVREVGKKENVPIVDVWTLLWEGCGKVEGNLTKYLTDGLHVNAEAYELIFQDIMRTISTHYPEYRHDKLDVVFKRQGVTSYILRSHYSYPVYSWDEVNPENPGPDLQKRDIFS</sequence>
<comment type="caution">
    <text evidence="2">The sequence shown here is derived from an EMBL/GenBank/DDBJ whole genome shotgun (WGS) entry which is preliminary data.</text>
</comment>
<keyword evidence="3" id="KW-1185">Reference proteome</keyword>
<evidence type="ECO:0000313" key="2">
    <source>
        <dbReference type="EMBL" id="THG95033.1"/>
    </source>
</evidence>
<evidence type="ECO:0000259" key="1">
    <source>
        <dbReference type="Pfam" id="PF13472"/>
    </source>
</evidence>
<dbReference type="CDD" id="cd01838">
    <property type="entry name" value="Isoamyl_acetate_hydrolase_like"/>
    <property type="match status" value="1"/>
</dbReference>
<dbReference type="PANTHER" id="PTHR14209">
    <property type="entry name" value="ISOAMYL ACETATE-HYDROLYZING ESTERASE 1"/>
    <property type="match status" value="1"/>
</dbReference>
<evidence type="ECO:0000313" key="3">
    <source>
        <dbReference type="Proteomes" id="UP000309038"/>
    </source>
</evidence>
<dbReference type="EMBL" id="SGPJ01000365">
    <property type="protein sequence ID" value="THG95033.1"/>
    <property type="molecule type" value="Genomic_DNA"/>
</dbReference>
<protein>
    <recommendedName>
        <fullName evidence="1">SGNH hydrolase-type esterase domain-containing protein</fullName>
    </recommendedName>
</protein>
<name>A0A4S4KAV6_9APHY</name>
<feature type="domain" description="SGNH hydrolase-type esterase" evidence="1">
    <location>
        <begin position="11"/>
        <end position="199"/>
    </location>
</feature>